<organism evidence="1 2">
    <name type="scientific">Panicum miliaceum</name>
    <name type="common">Proso millet</name>
    <name type="synonym">Broomcorn millet</name>
    <dbReference type="NCBI Taxonomy" id="4540"/>
    <lineage>
        <taxon>Eukaryota</taxon>
        <taxon>Viridiplantae</taxon>
        <taxon>Streptophyta</taxon>
        <taxon>Embryophyta</taxon>
        <taxon>Tracheophyta</taxon>
        <taxon>Spermatophyta</taxon>
        <taxon>Magnoliopsida</taxon>
        <taxon>Liliopsida</taxon>
        <taxon>Poales</taxon>
        <taxon>Poaceae</taxon>
        <taxon>PACMAD clade</taxon>
        <taxon>Panicoideae</taxon>
        <taxon>Panicodae</taxon>
        <taxon>Paniceae</taxon>
        <taxon>Panicinae</taxon>
        <taxon>Panicum</taxon>
        <taxon>Panicum sect. Panicum</taxon>
    </lineage>
</organism>
<name>A0A3L6TNK2_PANMI</name>
<dbReference type="AlphaFoldDB" id="A0A3L6TNK2"/>
<evidence type="ECO:0000313" key="2">
    <source>
        <dbReference type="Proteomes" id="UP000275267"/>
    </source>
</evidence>
<keyword evidence="2" id="KW-1185">Reference proteome</keyword>
<evidence type="ECO:0000313" key="1">
    <source>
        <dbReference type="EMBL" id="RLN41857.1"/>
    </source>
</evidence>
<dbReference type="Proteomes" id="UP000275267">
    <property type="component" value="Unassembled WGS sequence"/>
</dbReference>
<comment type="caution">
    <text evidence="1">The sequence shown here is derived from an EMBL/GenBank/DDBJ whole genome shotgun (WGS) entry which is preliminary data.</text>
</comment>
<gene>
    <name evidence="1" type="ORF">C2845_PM01G10750</name>
</gene>
<dbReference type="EMBL" id="PQIB02000001">
    <property type="protein sequence ID" value="RLN41857.1"/>
    <property type="molecule type" value="Genomic_DNA"/>
</dbReference>
<sequence length="130" mass="13933">MIELEGRQLGDKAPAGRAGQALPERIKLLEAVGTTSSSALIRAGPALVAWDYPGLPLTGTRRERTVVHGRRAGVRGHRAAPWPRGQAANYGSAACHWLRSVRIGSFSCVHRQCRCCNHRALAPGTRCSVG</sequence>
<accession>A0A3L6TNK2</accession>
<proteinExistence type="predicted"/>
<protein>
    <submittedName>
        <fullName evidence="1">Uncharacterized protein</fullName>
    </submittedName>
</protein>
<reference evidence="2" key="1">
    <citation type="journal article" date="2019" name="Nat. Commun.">
        <title>The genome of broomcorn millet.</title>
        <authorList>
            <person name="Zou C."/>
            <person name="Miki D."/>
            <person name="Li D."/>
            <person name="Tang Q."/>
            <person name="Xiao L."/>
            <person name="Rajput S."/>
            <person name="Deng P."/>
            <person name="Jia W."/>
            <person name="Huang R."/>
            <person name="Zhang M."/>
            <person name="Sun Y."/>
            <person name="Hu J."/>
            <person name="Fu X."/>
            <person name="Schnable P.S."/>
            <person name="Li F."/>
            <person name="Zhang H."/>
            <person name="Feng B."/>
            <person name="Zhu X."/>
            <person name="Liu R."/>
            <person name="Schnable J.C."/>
            <person name="Zhu J.-K."/>
            <person name="Zhang H."/>
        </authorList>
    </citation>
    <scope>NUCLEOTIDE SEQUENCE [LARGE SCALE GENOMIC DNA]</scope>
</reference>